<dbReference type="GO" id="GO:0046983">
    <property type="term" value="F:protein dimerization activity"/>
    <property type="evidence" value="ECO:0007669"/>
    <property type="project" value="InterPro"/>
</dbReference>
<dbReference type="AlphaFoldDB" id="A0AAW1XKY1"/>
<dbReference type="EMBL" id="JBEDUW010000003">
    <property type="protein sequence ID" value="KAK9937179.1"/>
    <property type="molecule type" value="Genomic_DNA"/>
</dbReference>
<name>A0AAW1XKY1_RUBAR</name>
<feature type="domain" description="K-box" evidence="8">
    <location>
        <begin position="85"/>
        <end position="175"/>
    </location>
</feature>
<keyword evidence="4" id="KW-0804">Transcription</keyword>
<evidence type="ECO:0000256" key="6">
    <source>
        <dbReference type="SAM" id="Coils"/>
    </source>
</evidence>
<feature type="coiled-coil region" evidence="6">
    <location>
        <begin position="119"/>
        <end position="161"/>
    </location>
</feature>
<sequence>MGRGKIHISRIENRTTRQVTFAKRRAGLLKKTHELSVLCDVQIGLVIFSSTGKMFQYCSDSTSMEEIIRRYQYASGTHIPQHSDVEVLNAEMIKIRKETHELELSLQRYTGEDLSCVRFEDLEDLENRLEESVNRVRARKFEILQQEVQNLRLSTKQKEDQNDELCHLIKEHQAAVFAHQHHYQQQMEMLPKSEEHRNLMEQFPFCGEEQPLLQLATTSMQPQFATYHTSTSYLQPNQPHLHDFSLNTPIYGITQS</sequence>
<dbReference type="PROSITE" id="PS51297">
    <property type="entry name" value="K_BOX"/>
    <property type="match status" value="1"/>
</dbReference>
<evidence type="ECO:0000256" key="4">
    <source>
        <dbReference type="ARBA" id="ARBA00023163"/>
    </source>
</evidence>
<feature type="domain" description="MADS-box" evidence="7">
    <location>
        <begin position="1"/>
        <end position="61"/>
    </location>
</feature>
<dbReference type="Pfam" id="PF01486">
    <property type="entry name" value="K-box"/>
    <property type="match status" value="1"/>
</dbReference>
<dbReference type="InterPro" id="IPR050142">
    <property type="entry name" value="MADS-box/MEF2_TF"/>
</dbReference>
<evidence type="ECO:0008006" key="11">
    <source>
        <dbReference type="Google" id="ProtNLM"/>
    </source>
</evidence>
<dbReference type="GO" id="GO:0005634">
    <property type="term" value="C:nucleus"/>
    <property type="evidence" value="ECO:0007669"/>
    <property type="project" value="UniProtKB-SubCell"/>
</dbReference>
<keyword evidence="2" id="KW-0805">Transcription regulation</keyword>
<comment type="subcellular location">
    <subcellularLocation>
        <location evidence="1">Nucleus</location>
    </subcellularLocation>
</comment>
<dbReference type="CDD" id="cd00265">
    <property type="entry name" value="MADS_MEF2_like"/>
    <property type="match status" value="1"/>
</dbReference>
<comment type="caution">
    <text evidence="9">The sequence shown here is derived from an EMBL/GenBank/DDBJ whole genome shotgun (WGS) entry which is preliminary data.</text>
</comment>
<dbReference type="InterPro" id="IPR033896">
    <property type="entry name" value="MEF2-like_N"/>
</dbReference>
<accession>A0AAW1XKY1</accession>
<dbReference type="InterPro" id="IPR002487">
    <property type="entry name" value="TF_Kbox"/>
</dbReference>
<dbReference type="Gene3D" id="3.40.1810.10">
    <property type="entry name" value="Transcription factor, MADS-box"/>
    <property type="match status" value="1"/>
</dbReference>
<keyword evidence="5" id="KW-0539">Nucleus</keyword>
<dbReference type="Pfam" id="PF00319">
    <property type="entry name" value="SRF-TF"/>
    <property type="match status" value="1"/>
</dbReference>
<dbReference type="GO" id="GO:0003700">
    <property type="term" value="F:DNA-binding transcription factor activity"/>
    <property type="evidence" value="ECO:0007669"/>
    <property type="project" value="InterPro"/>
</dbReference>
<evidence type="ECO:0000313" key="9">
    <source>
        <dbReference type="EMBL" id="KAK9937179.1"/>
    </source>
</evidence>
<dbReference type="Proteomes" id="UP001457282">
    <property type="component" value="Unassembled WGS sequence"/>
</dbReference>
<evidence type="ECO:0000256" key="3">
    <source>
        <dbReference type="ARBA" id="ARBA00023125"/>
    </source>
</evidence>
<dbReference type="SMART" id="SM00432">
    <property type="entry name" value="MADS"/>
    <property type="match status" value="1"/>
</dbReference>
<dbReference type="PANTHER" id="PTHR48019">
    <property type="entry name" value="SERUM RESPONSE FACTOR HOMOLOG"/>
    <property type="match status" value="1"/>
</dbReference>
<protein>
    <recommendedName>
        <fullName evidence="11">MADS-box protein FBP24</fullName>
    </recommendedName>
</protein>
<gene>
    <name evidence="9" type="ORF">M0R45_013988</name>
</gene>
<keyword evidence="3" id="KW-0238">DNA-binding</keyword>
<dbReference type="InterPro" id="IPR002100">
    <property type="entry name" value="TF_MADSbox"/>
</dbReference>
<evidence type="ECO:0000256" key="2">
    <source>
        <dbReference type="ARBA" id="ARBA00023015"/>
    </source>
</evidence>
<evidence type="ECO:0000256" key="1">
    <source>
        <dbReference type="ARBA" id="ARBA00004123"/>
    </source>
</evidence>
<keyword evidence="10" id="KW-1185">Reference proteome</keyword>
<dbReference type="PROSITE" id="PS00350">
    <property type="entry name" value="MADS_BOX_1"/>
    <property type="match status" value="1"/>
</dbReference>
<dbReference type="InterPro" id="IPR036879">
    <property type="entry name" value="TF_MADSbox_sf"/>
</dbReference>
<evidence type="ECO:0000259" key="7">
    <source>
        <dbReference type="PROSITE" id="PS50066"/>
    </source>
</evidence>
<reference evidence="9 10" key="1">
    <citation type="journal article" date="2023" name="G3 (Bethesda)">
        <title>A chromosome-length genome assembly and annotation of blackberry (Rubus argutus, cv. 'Hillquist').</title>
        <authorList>
            <person name="Bruna T."/>
            <person name="Aryal R."/>
            <person name="Dudchenko O."/>
            <person name="Sargent D.J."/>
            <person name="Mead D."/>
            <person name="Buti M."/>
            <person name="Cavallini A."/>
            <person name="Hytonen T."/>
            <person name="Andres J."/>
            <person name="Pham M."/>
            <person name="Weisz D."/>
            <person name="Mascagni F."/>
            <person name="Usai G."/>
            <person name="Natali L."/>
            <person name="Bassil N."/>
            <person name="Fernandez G.E."/>
            <person name="Lomsadze A."/>
            <person name="Armour M."/>
            <person name="Olukolu B."/>
            <person name="Poorten T."/>
            <person name="Britton C."/>
            <person name="Davik J."/>
            <person name="Ashrafi H."/>
            <person name="Aiden E.L."/>
            <person name="Borodovsky M."/>
            <person name="Worthington M."/>
        </authorList>
    </citation>
    <scope>NUCLEOTIDE SEQUENCE [LARGE SCALE GENOMIC DNA]</scope>
    <source>
        <strain evidence="9">PI 553951</strain>
    </source>
</reference>
<evidence type="ECO:0000256" key="5">
    <source>
        <dbReference type="ARBA" id="ARBA00023242"/>
    </source>
</evidence>
<dbReference type="GO" id="GO:0000977">
    <property type="term" value="F:RNA polymerase II transcription regulatory region sequence-specific DNA binding"/>
    <property type="evidence" value="ECO:0007669"/>
    <property type="project" value="InterPro"/>
</dbReference>
<evidence type="ECO:0000313" key="10">
    <source>
        <dbReference type="Proteomes" id="UP001457282"/>
    </source>
</evidence>
<evidence type="ECO:0000259" key="8">
    <source>
        <dbReference type="PROSITE" id="PS51297"/>
    </source>
</evidence>
<dbReference type="PRINTS" id="PR00404">
    <property type="entry name" value="MADSDOMAIN"/>
</dbReference>
<dbReference type="PROSITE" id="PS50066">
    <property type="entry name" value="MADS_BOX_2"/>
    <property type="match status" value="1"/>
</dbReference>
<proteinExistence type="predicted"/>
<organism evidence="9 10">
    <name type="scientific">Rubus argutus</name>
    <name type="common">Southern blackberry</name>
    <dbReference type="NCBI Taxonomy" id="59490"/>
    <lineage>
        <taxon>Eukaryota</taxon>
        <taxon>Viridiplantae</taxon>
        <taxon>Streptophyta</taxon>
        <taxon>Embryophyta</taxon>
        <taxon>Tracheophyta</taxon>
        <taxon>Spermatophyta</taxon>
        <taxon>Magnoliopsida</taxon>
        <taxon>eudicotyledons</taxon>
        <taxon>Gunneridae</taxon>
        <taxon>Pentapetalae</taxon>
        <taxon>rosids</taxon>
        <taxon>fabids</taxon>
        <taxon>Rosales</taxon>
        <taxon>Rosaceae</taxon>
        <taxon>Rosoideae</taxon>
        <taxon>Rosoideae incertae sedis</taxon>
        <taxon>Rubus</taxon>
    </lineage>
</organism>
<dbReference type="SUPFAM" id="SSF55455">
    <property type="entry name" value="SRF-like"/>
    <property type="match status" value="1"/>
</dbReference>
<dbReference type="GO" id="GO:0045944">
    <property type="term" value="P:positive regulation of transcription by RNA polymerase II"/>
    <property type="evidence" value="ECO:0007669"/>
    <property type="project" value="InterPro"/>
</dbReference>
<keyword evidence="6" id="KW-0175">Coiled coil</keyword>